<dbReference type="Proteomes" id="UP001139158">
    <property type="component" value="Unassembled WGS sequence"/>
</dbReference>
<dbReference type="EMBL" id="JAJFZV010000020">
    <property type="protein sequence ID" value="MCC3299763.1"/>
    <property type="molecule type" value="Genomic_DNA"/>
</dbReference>
<sequence>MTDIKARQPEGIPAGGQFAPTFHNESPVTLGTAERRPELYGWPESLPEPELKLIIADDCTISTALNVEGHGTITIFTDNPSTGRCDYEQFAGEFDDVDGDTMEQVVAWASERHLYMEADARAEMKTAAEAARARIAAAATGKPASLSDDELADLKGNTDGVLAKARTAHELAGMALFSREILKRHPEAATARLEVVGADNGEFIGGAVITDGDGNRVAVYGEDRHEDENTVTDLLLALDSDAGNAAWSEYTLRAEGFSVASFEEDSYTLNLTKAADWAPGA</sequence>
<evidence type="ECO:0000313" key="2">
    <source>
        <dbReference type="EMBL" id="MCC3299763.1"/>
    </source>
</evidence>
<accession>A0A9X1MGM0</accession>
<dbReference type="AlphaFoldDB" id="A0A9X1MGM0"/>
<evidence type="ECO:0000313" key="3">
    <source>
        <dbReference type="Proteomes" id="UP001139158"/>
    </source>
</evidence>
<gene>
    <name evidence="2" type="ORF">LJ757_18555</name>
</gene>
<comment type="caution">
    <text evidence="2">The sequence shown here is derived from an EMBL/GenBank/DDBJ whole genome shotgun (WGS) entry which is preliminary data.</text>
</comment>
<organism evidence="2 3">
    <name type="scientific">Arthrobacter caoxuetaonis</name>
    <dbReference type="NCBI Taxonomy" id="2886935"/>
    <lineage>
        <taxon>Bacteria</taxon>
        <taxon>Bacillati</taxon>
        <taxon>Actinomycetota</taxon>
        <taxon>Actinomycetes</taxon>
        <taxon>Micrococcales</taxon>
        <taxon>Micrococcaceae</taxon>
        <taxon>Arthrobacter</taxon>
    </lineage>
</organism>
<evidence type="ECO:0000256" key="1">
    <source>
        <dbReference type="SAM" id="MobiDB-lite"/>
    </source>
</evidence>
<name>A0A9X1MGM0_9MICC</name>
<reference evidence="2" key="1">
    <citation type="submission" date="2021-10" db="EMBL/GenBank/DDBJ databases">
        <title>Novel species in genus Arthrobacter.</title>
        <authorList>
            <person name="Liu Y."/>
        </authorList>
    </citation>
    <scope>NUCLEOTIDE SEQUENCE</scope>
    <source>
        <strain evidence="2">Zg-Y453</strain>
    </source>
</reference>
<dbReference type="RefSeq" id="WP_227897753.1">
    <property type="nucleotide sequence ID" value="NZ_CP099467.1"/>
</dbReference>
<proteinExistence type="predicted"/>
<keyword evidence="3" id="KW-1185">Reference proteome</keyword>
<feature type="region of interest" description="Disordered" evidence="1">
    <location>
        <begin position="1"/>
        <end position="27"/>
    </location>
</feature>
<protein>
    <submittedName>
        <fullName evidence="2">Uncharacterized protein</fullName>
    </submittedName>
</protein>